<dbReference type="InterPro" id="IPR000719">
    <property type="entry name" value="Prot_kinase_dom"/>
</dbReference>
<gene>
    <name evidence="5" type="ORF">CAPTEDRAFT_210630</name>
</gene>
<name>R7V6F8_CAPTE</name>
<dbReference type="EMBL" id="KB296765">
    <property type="protein sequence ID" value="ELU11345.1"/>
    <property type="molecule type" value="Genomic_DNA"/>
</dbReference>
<dbReference type="HOGENOM" id="CLU_788107_0_0_1"/>
<dbReference type="InterPro" id="IPR050198">
    <property type="entry name" value="Non-receptor_tyrosine_kinases"/>
</dbReference>
<sequence length="352" mass="39636">MCPYFRTHRATPEGEQNRHPMRHLVPQANEGLSADNDANQVDAIDNLKDDVTMGSSSSGAYETIDQVDEPPPTYDTIRTSDHIRLDIDPYATMLRPIQISQVHLGRPMQSSDSMICLLKGTYTGDKGRKVLVMLPKKDSTHRDFAAKYLEAQIDVVEKMRNTSGIEVPFGFIITQGLRQPVFEQPALLLSDHLRRETTLYENVIPKSKPNNKSIPTVYTGLQTILSGIAVGLSQLHEAGALVYGLDTSSVFVHTENERLIAKLSSFSESSFVRQRDRLAFKEGERDVRRLAPETIDSLKHTSKSDVWVMAILFWEIISGKQPYYNYYDINEAEVAILEGHVPEKPSDCQPKM</sequence>
<dbReference type="EnsemblMetazoa" id="CapteT210630">
    <property type="protein sequence ID" value="CapteP210630"/>
    <property type="gene ID" value="CapteG210630"/>
</dbReference>
<keyword evidence="7" id="KW-1185">Reference proteome</keyword>
<evidence type="ECO:0000313" key="6">
    <source>
        <dbReference type="EnsemblMetazoa" id="CapteP210630"/>
    </source>
</evidence>
<evidence type="ECO:0000256" key="3">
    <source>
        <dbReference type="SAM" id="MobiDB-lite"/>
    </source>
</evidence>
<accession>R7V6F8</accession>
<evidence type="ECO:0000256" key="1">
    <source>
        <dbReference type="ARBA" id="ARBA00022741"/>
    </source>
</evidence>
<reference evidence="7" key="1">
    <citation type="submission" date="2012-12" db="EMBL/GenBank/DDBJ databases">
        <authorList>
            <person name="Hellsten U."/>
            <person name="Grimwood J."/>
            <person name="Chapman J.A."/>
            <person name="Shapiro H."/>
            <person name="Aerts A."/>
            <person name="Otillar R.P."/>
            <person name="Terry A.Y."/>
            <person name="Boore J.L."/>
            <person name="Simakov O."/>
            <person name="Marletaz F."/>
            <person name="Cho S.-J."/>
            <person name="Edsinger-Gonzales E."/>
            <person name="Havlak P."/>
            <person name="Kuo D.-H."/>
            <person name="Larsson T."/>
            <person name="Lv J."/>
            <person name="Arendt D."/>
            <person name="Savage R."/>
            <person name="Osoegawa K."/>
            <person name="de Jong P."/>
            <person name="Lindberg D.R."/>
            <person name="Seaver E.C."/>
            <person name="Weisblat D.A."/>
            <person name="Putnam N.H."/>
            <person name="Grigoriev I.V."/>
            <person name="Rokhsar D.S."/>
        </authorList>
    </citation>
    <scope>NUCLEOTIDE SEQUENCE</scope>
    <source>
        <strain evidence="7">I ESC-2004</strain>
    </source>
</reference>
<dbReference type="Gene3D" id="1.10.510.10">
    <property type="entry name" value="Transferase(Phosphotransferase) domain 1"/>
    <property type="match status" value="1"/>
</dbReference>
<dbReference type="PROSITE" id="PS50011">
    <property type="entry name" value="PROTEIN_KINASE_DOM"/>
    <property type="match status" value="1"/>
</dbReference>
<evidence type="ECO:0000313" key="7">
    <source>
        <dbReference type="Proteomes" id="UP000014760"/>
    </source>
</evidence>
<dbReference type="SUPFAM" id="SSF56112">
    <property type="entry name" value="Protein kinase-like (PK-like)"/>
    <property type="match status" value="1"/>
</dbReference>
<evidence type="ECO:0000313" key="5">
    <source>
        <dbReference type="EMBL" id="ELU11345.1"/>
    </source>
</evidence>
<dbReference type="AlphaFoldDB" id="R7V6F8"/>
<dbReference type="EMBL" id="AMQN01005766">
    <property type="status" value="NOT_ANNOTATED_CDS"/>
    <property type="molecule type" value="Genomic_DNA"/>
</dbReference>
<proteinExistence type="predicted"/>
<evidence type="ECO:0000256" key="2">
    <source>
        <dbReference type="ARBA" id="ARBA00022840"/>
    </source>
</evidence>
<reference evidence="6" key="3">
    <citation type="submission" date="2015-06" db="UniProtKB">
        <authorList>
            <consortium name="EnsemblMetazoa"/>
        </authorList>
    </citation>
    <scope>IDENTIFICATION</scope>
</reference>
<dbReference type="GO" id="GO:0005524">
    <property type="term" value="F:ATP binding"/>
    <property type="evidence" value="ECO:0007669"/>
    <property type="project" value="UniProtKB-KW"/>
</dbReference>
<keyword evidence="1" id="KW-0547">Nucleotide-binding</keyword>
<reference evidence="5 7" key="2">
    <citation type="journal article" date="2013" name="Nature">
        <title>Insights into bilaterian evolution from three spiralian genomes.</title>
        <authorList>
            <person name="Simakov O."/>
            <person name="Marletaz F."/>
            <person name="Cho S.J."/>
            <person name="Edsinger-Gonzales E."/>
            <person name="Havlak P."/>
            <person name="Hellsten U."/>
            <person name="Kuo D.H."/>
            <person name="Larsson T."/>
            <person name="Lv J."/>
            <person name="Arendt D."/>
            <person name="Savage R."/>
            <person name="Osoegawa K."/>
            <person name="de Jong P."/>
            <person name="Grimwood J."/>
            <person name="Chapman J.A."/>
            <person name="Shapiro H."/>
            <person name="Aerts A."/>
            <person name="Otillar R.P."/>
            <person name="Terry A.Y."/>
            <person name="Boore J.L."/>
            <person name="Grigoriev I.V."/>
            <person name="Lindberg D.R."/>
            <person name="Seaver E.C."/>
            <person name="Weisblat D.A."/>
            <person name="Putnam N.H."/>
            <person name="Rokhsar D.S."/>
        </authorList>
    </citation>
    <scope>NUCLEOTIDE SEQUENCE</scope>
    <source>
        <strain evidence="5 7">I ESC-2004</strain>
    </source>
</reference>
<dbReference type="InterPro" id="IPR011009">
    <property type="entry name" value="Kinase-like_dom_sf"/>
</dbReference>
<keyword evidence="2" id="KW-0067">ATP-binding</keyword>
<dbReference type="InterPro" id="IPR001245">
    <property type="entry name" value="Ser-Thr/Tyr_kinase_cat_dom"/>
</dbReference>
<dbReference type="PANTHER" id="PTHR24418">
    <property type="entry name" value="TYROSINE-PROTEIN KINASE"/>
    <property type="match status" value="1"/>
</dbReference>
<protein>
    <recommendedName>
        <fullName evidence="4">Protein kinase domain-containing protein</fullName>
    </recommendedName>
</protein>
<dbReference type="GO" id="GO:0004672">
    <property type="term" value="F:protein kinase activity"/>
    <property type="evidence" value="ECO:0007669"/>
    <property type="project" value="InterPro"/>
</dbReference>
<feature type="region of interest" description="Disordered" evidence="3">
    <location>
        <begin position="49"/>
        <end position="74"/>
    </location>
</feature>
<dbReference type="Pfam" id="PF07714">
    <property type="entry name" value="PK_Tyr_Ser-Thr"/>
    <property type="match status" value="1"/>
</dbReference>
<dbReference type="OrthoDB" id="4062651at2759"/>
<dbReference type="Proteomes" id="UP000014760">
    <property type="component" value="Unassembled WGS sequence"/>
</dbReference>
<feature type="domain" description="Protein kinase" evidence="4">
    <location>
        <begin position="47"/>
        <end position="352"/>
    </location>
</feature>
<evidence type="ECO:0000259" key="4">
    <source>
        <dbReference type="PROSITE" id="PS50011"/>
    </source>
</evidence>
<dbReference type="STRING" id="283909.R7V6F8"/>
<organism evidence="5">
    <name type="scientific">Capitella teleta</name>
    <name type="common">Polychaete worm</name>
    <dbReference type="NCBI Taxonomy" id="283909"/>
    <lineage>
        <taxon>Eukaryota</taxon>
        <taxon>Metazoa</taxon>
        <taxon>Spiralia</taxon>
        <taxon>Lophotrochozoa</taxon>
        <taxon>Annelida</taxon>
        <taxon>Polychaeta</taxon>
        <taxon>Sedentaria</taxon>
        <taxon>Scolecida</taxon>
        <taxon>Capitellidae</taxon>
        <taxon>Capitella</taxon>
    </lineage>
</organism>